<dbReference type="GO" id="GO:0003824">
    <property type="term" value="F:catalytic activity"/>
    <property type="evidence" value="ECO:0007669"/>
    <property type="project" value="UniProtKB-ARBA"/>
</dbReference>
<dbReference type="Proteomes" id="UP000027138">
    <property type="component" value="Unassembled WGS sequence"/>
</dbReference>
<protein>
    <recommendedName>
        <fullName evidence="1">NmrA-like domain-containing protein</fullName>
    </recommendedName>
</protein>
<dbReference type="InterPro" id="IPR050608">
    <property type="entry name" value="NmrA-type/Isoflavone_red_sf"/>
</dbReference>
<accession>A0A067L1P3</accession>
<evidence type="ECO:0000259" key="1">
    <source>
        <dbReference type="Pfam" id="PF05368"/>
    </source>
</evidence>
<evidence type="ECO:0000313" key="2">
    <source>
        <dbReference type="EMBL" id="KDP38024.1"/>
    </source>
</evidence>
<dbReference type="Gene3D" id="3.40.50.720">
    <property type="entry name" value="NAD(P)-binding Rossmann-like Domain"/>
    <property type="match status" value="1"/>
</dbReference>
<name>A0A067L1P3_JATCU</name>
<dbReference type="PANTHER" id="PTHR43349:SF40">
    <property type="entry name" value="PHENYLCOUMARAN BENZYLIC ETHER REDUCTASE-LIKE PROTEIN FI1"/>
    <property type="match status" value="1"/>
</dbReference>
<reference evidence="2 3" key="1">
    <citation type="journal article" date="2014" name="PLoS ONE">
        <title>Global Analysis of Gene Expression Profiles in Physic Nut (Jatropha curcas L.) Seedlings Exposed to Salt Stress.</title>
        <authorList>
            <person name="Zhang L."/>
            <person name="Zhang C."/>
            <person name="Wu P."/>
            <person name="Chen Y."/>
            <person name="Li M."/>
            <person name="Jiang H."/>
            <person name="Wu G."/>
        </authorList>
    </citation>
    <scope>NUCLEOTIDE SEQUENCE [LARGE SCALE GENOMIC DNA]</scope>
    <source>
        <strain evidence="3">cv. GZQX0401</strain>
        <tissue evidence="2">Young leaves</tissue>
    </source>
</reference>
<sequence length="88" mass="10210">MGWIQSFFPSEFWLGVHRSHAVEPSASSFRQKSKIRQAIEADEIPYTNIVSNEFAGYFLPILGQPNAKFFLETSLSYWECDMEMQKVI</sequence>
<dbReference type="EMBL" id="KK914370">
    <property type="protein sequence ID" value="KDP38024.1"/>
    <property type="molecule type" value="Genomic_DNA"/>
</dbReference>
<organism evidence="2 3">
    <name type="scientific">Jatropha curcas</name>
    <name type="common">Barbados nut</name>
    <dbReference type="NCBI Taxonomy" id="180498"/>
    <lineage>
        <taxon>Eukaryota</taxon>
        <taxon>Viridiplantae</taxon>
        <taxon>Streptophyta</taxon>
        <taxon>Embryophyta</taxon>
        <taxon>Tracheophyta</taxon>
        <taxon>Spermatophyta</taxon>
        <taxon>Magnoliopsida</taxon>
        <taxon>eudicotyledons</taxon>
        <taxon>Gunneridae</taxon>
        <taxon>Pentapetalae</taxon>
        <taxon>rosids</taxon>
        <taxon>fabids</taxon>
        <taxon>Malpighiales</taxon>
        <taxon>Euphorbiaceae</taxon>
        <taxon>Crotonoideae</taxon>
        <taxon>Jatropheae</taxon>
        <taxon>Jatropha</taxon>
    </lineage>
</organism>
<gene>
    <name evidence="2" type="ORF">JCGZ_04667</name>
</gene>
<dbReference type="PANTHER" id="PTHR43349">
    <property type="entry name" value="PINORESINOL REDUCTASE-RELATED"/>
    <property type="match status" value="1"/>
</dbReference>
<dbReference type="Gene3D" id="3.90.25.10">
    <property type="entry name" value="UDP-galactose 4-epimerase, domain 1"/>
    <property type="match status" value="1"/>
</dbReference>
<dbReference type="AlphaFoldDB" id="A0A067L1P3"/>
<keyword evidence="3" id="KW-1185">Reference proteome</keyword>
<dbReference type="InterPro" id="IPR008030">
    <property type="entry name" value="NmrA-like"/>
</dbReference>
<proteinExistence type="predicted"/>
<dbReference type="Pfam" id="PF05368">
    <property type="entry name" value="NmrA"/>
    <property type="match status" value="1"/>
</dbReference>
<dbReference type="STRING" id="180498.A0A067L1P3"/>
<feature type="domain" description="NmrA-like" evidence="1">
    <location>
        <begin position="2"/>
        <end position="67"/>
    </location>
</feature>
<evidence type="ECO:0000313" key="3">
    <source>
        <dbReference type="Proteomes" id="UP000027138"/>
    </source>
</evidence>